<dbReference type="InterPro" id="IPR007973">
    <property type="entry name" value="Pilus_assembly_TraE"/>
</dbReference>
<protein>
    <submittedName>
        <fullName evidence="2">Type IV conjugative transfer system protein TraE</fullName>
    </submittedName>
</protein>
<dbReference type="Proteomes" id="UP000295443">
    <property type="component" value="Unassembled WGS sequence"/>
</dbReference>
<name>A0A4R1BSA0_9PROT</name>
<dbReference type="AlphaFoldDB" id="A0A4R1BSA0"/>
<accession>A0A4R1BSA0</accession>
<keyword evidence="1" id="KW-0812">Transmembrane</keyword>
<dbReference type="OrthoDB" id="5362036at2"/>
<dbReference type="Pfam" id="PF05309">
    <property type="entry name" value="TraE"/>
    <property type="match status" value="1"/>
</dbReference>
<dbReference type="RefSeq" id="WP_131444435.1">
    <property type="nucleotide sequence ID" value="NZ_SJZB01000003.1"/>
</dbReference>
<keyword evidence="1" id="KW-1133">Transmembrane helix</keyword>
<dbReference type="EMBL" id="SJZB01000003">
    <property type="protein sequence ID" value="TCJ20176.1"/>
    <property type="molecule type" value="Genomic_DNA"/>
</dbReference>
<sequence>MKKDAYEADVQVLSTQNKNLWLAVAGLILLLILALMLVWSSMGSSRTVVTPPNIEKSFWITNGTASDTYLTQMAQWVSFLSLDVTPDNVAYKSDLLLKLAHPDYHGALQQKLRINAEKIRRDNASTSFDVRVAKAAPDALAAILTGYLKVTINGTVVKNELRHYLARFSIVGGQAQLIKFRRVKIDDFKAVLAETETDDENELEQ</sequence>
<evidence type="ECO:0000256" key="1">
    <source>
        <dbReference type="SAM" id="Phobius"/>
    </source>
</evidence>
<keyword evidence="1" id="KW-0472">Membrane</keyword>
<keyword evidence="3" id="KW-1185">Reference proteome</keyword>
<organism evidence="2 3">
    <name type="scientific">Parasulfuritortus cantonensis</name>
    <dbReference type="NCBI Taxonomy" id="2528202"/>
    <lineage>
        <taxon>Bacteria</taxon>
        <taxon>Pseudomonadati</taxon>
        <taxon>Pseudomonadota</taxon>
        <taxon>Betaproteobacteria</taxon>
        <taxon>Nitrosomonadales</taxon>
        <taxon>Thiobacillaceae</taxon>
        <taxon>Parasulfuritortus</taxon>
    </lineage>
</organism>
<proteinExistence type="predicted"/>
<evidence type="ECO:0000313" key="3">
    <source>
        <dbReference type="Proteomes" id="UP000295443"/>
    </source>
</evidence>
<evidence type="ECO:0000313" key="2">
    <source>
        <dbReference type="EMBL" id="TCJ20176.1"/>
    </source>
</evidence>
<dbReference type="NCBIfam" id="TIGR02761">
    <property type="entry name" value="TraE_TIGR"/>
    <property type="match status" value="1"/>
</dbReference>
<gene>
    <name evidence="2" type="primary">traE</name>
    <name evidence="2" type="ORF">EZJ19_00970</name>
</gene>
<comment type="caution">
    <text evidence="2">The sequence shown here is derived from an EMBL/GenBank/DDBJ whole genome shotgun (WGS) entry which is preliminary data.</text>
</comment>
<feature type="transmembrane region" description="Helical" evidence="1">
    <location>
        <begin position="20"/>
        <end position="39"/>
    </location>
</feature>
<reference evidence="2 3" key="1">
    <citation type="submission" date="2019-03" db="EMBL/GenBank/DDBJ databases">
        <title>Genome sequence of Thiobacillaceae bacterium LSR1, a sulfur-oxidizing bacterium isolated from freshwater sediment.</title>
        <authorList>
            <person name="Li S."/>
        </authorList>
    </citation>
    <scope>NUCLEOTIDE SEQUENCE [LARGE SCALE GENOMIC DNA]</scope>
    <source>
        <strain evidence="2 3">LSR1</strain>
    </source>
</reference>